<dbReference type="PANTHER" id="PTHR12277">
    <property type="entry name" value="ALPHA/BETA HYDROLASE DOMAIN-CONTAINING PROTEIN"/>
    <property type="match status" value="1"/>
</dbReference>
<organism evidence="2 3">
    <name type="scientific">Castilleja foliolosa</name>
    <dbReference type="NCBI Taxonomy" id="1961234"/>
    <lineage>
        <taxon>Eukaryota</taxon>
        <taxon>Viridiplantae</taxon>
        <taxon>Streptophyta</taxon>
        <taxon>Embryophyta</taxon>
        <taxon>Tracheophyta</taxon>
        <taxon>Spermatophyta</taxon>
        <taxon>Magnoliopsida</taxon>
        <taxon>eudicotyledons</taxon>
        <taxon>Gunneridae</taxon>
        <taxon>Pentapetalae</taxon>
        <taxon>asterids</taxon>
        <taxon>lamiids</taxon>
        <taxon>Lamiales</taxon>
        <taxon>Orobanchaceae</taxon>
        <taxon>Pedicularideae</taxon>
        <taxon>Castillejinae</taxon>
        <taxon>Castilleja</taxon>
    </lineage>
</organism>
<dbReference type="AlphaFoldDB" id="A0ABD3E1D4"/>
<dbReference type="PANTHER" id="PTHR12277:SF191">
    <property type="entry name" value="ALPHA_BETA-HYDROLASES SUPERFAMILY PROTEIN"/>
    <property type="match status" value="1"/>
</dbReference>
<accession>A0ABD3E1D4</accession>
<evidence type="ECO:0000256" key="1">
    <source>
        <dbReference type="SAM" id="MobiDB-lite"/>
    </source>
</evidence>
<feature type="region of interest" description="Disordered" evidence="1">
    <location>
        <begin position="273"/>
        <end position="293"/>
    </location>
</feature>
<name>A0ABD3E1D4_9LAMI</name>
<reference evidence="3" key="1">
    <citation type="journal article" date="2024" name="IScience">
        <title>Strigolactones Initiate the Formation of Haustorium-like Structures in Castilleja.</title>
        <authorList>
            <person name="Buerger M."/>
            <person name="Peterson D."/>
            <person name="Chory J."/>
        </authorList>
    </citation>
    <scope>NUCLEOTIDE SEQUENCE [LARGE SCALE GENOMIC DNA]</scope>
</reference>
<comment type="caution">
    <text evidence="2">The sequence shown here is derived from an EMBL/GenBank/DDBJ whole genome shotgun (WGS) entry which is preliminary data.</text>
</comment>
<protein>
    <submittedName>
        <fullName evidence="2">Uncharacterized protein</fullName>
    </submittedName>
</protein>
<evidence type="ECO:0000313" key="2">
    <source>
        <dbReference type="EMBL" id="KAL3646915.1"/>
    </source>
</evidence>
<evidence type="ECO:0000313" key="3">
    <source>
        <dbReference type="Proteomes" id="UP001632038"/>
    </source>
</evidence>
<dbReference type="Proteomes" id="UP001632038">
    <property type="component" value="Unassembled WGS sequence"/>
</dbReference>
<dbReference type="EMBL" id="JAVIJP010000011">
    <property type="protein sequence ID" value="KAL3646915.1"/>
    <property type="molecule type" value="Genomic_DNA"/>
</dbReference>
<gene>
    <name evidence="2" type="ORF">CASFOL_009459</name>
</gene>
<sequence length="293" mass="32250">MGSVTSSMAAKFAFFSPNPASYGVAVVEGAGKLRMTEVTEHENVDVLQVKTKRGTEIVAVYVKNLAAKLTLLYSHGNAADLGQMYDLFRELSIHLRVNLMGCMTTQGMDSPLARYESCRRVDEREGDGGAFKKKVLFEVLCAVNKTEKVEEVAPEIMAAANDVQAKKEIYAPYNILPLDSAGAKQSIMQLEEQLVGVISITEVWLQRCNRQIRGSDGCTDHRPFKVVRCCLEHAVSVARTFLIADAVVVEIKEPMPKLPRFIKNPMPTSGVGPLNPLGDQNKRINPSSFLFGK</sequence>
<keyword evidence="3" id="KW-1185">Reference proteome</keyword>
<dbReference type="Gene3D" id="1.10.560.10">
    <property type="entry name" value="GroEL-like equatorial domain"/>
    <property type="match status" value="1"/>
</dbReference>
<feature type="compositionally biased region" description="Polar residues" evidence="1">
    <location>
        <begin position="283"/>
        <end position="293"/>
    </location>
</feature>
<proteinExistence type="predicted"/>
<dbReference type="InterPro" id="IPR027413">
    <property type="entry name" value="GROEL-like_equatorial_sf"/>
</dbReference>